<evidence type="ECO:0000313" key="1">
    <source>
        <dbReference type="EMBL" id="NSX54782.1"/>
    </source>
</evidence>
<protein>
    <recommendedName>
        <fullName evidence="3">Sulfotransferase family protein</fullName>
    </recommendedName>
</protein>
<dbReference type="RefSeq" id="WP_174137121.1">
    <property type="nucleotide sequence ID" value="NZ_JABUFE010000003.1"/>
</dbReference>
<reference evidence="1 2" key="1">
    <citation type="submission" date="2020-06" db="EMBL/GenBank/DDBJ databases">
        <title>Sulfitobacter algicola sp. nov., isolated from green algae.</title>
        <authorList>
            <person name="Wang C."/>
        </authorList>
    </citation>
    <scope>NUCLEOTIDE SEQUENCE [LARGE SCALE GENOMIC DNA]</scope>
    <source>
        <strain evidence="1 2">1151</strain>
    </source>
</reference>
<dbReference type="Proteomes" id="UP000777935">
    <property type="component" value="Unassembled WGS sequence"/>
</dbReference>
<proteinExistence type="predicted"/>
<gene>
    <name evidence="1" type="ORF">HRQ87_08210</name>
</gene>
<evidence type="ECO:0008006" key="3">
    <source>
        <dbReference type="Google" id="ProtNLM"/>
    </source>
</evidence>
<dbReference type="InterPro" id="IPR027417">
    <property type="entry name" value="P-loop_NTPase"/>
</dbReference>
<dbReference type="SUPFAM" id="SSF52540">
    <property type="entry name" value="P-loop containing nucleoside triphosphate hydrolases"/>
    <property type="match status" value="1"/>
</dbReference>
<sequence length="293" mass="34000">MTKLLLHLGAHKTATTHFQNSLFLSADKLKAKQIKYVPLSRCRNTYSRVIKACIRKKITVSEAKDRFNRFFAEDAVNNHTVIVSDENILGQFSRTLLTGIIYPEAEDYMALVRQIFEDADLSVFLTVRSYDTFFSSLFCEALRWQKLNDAREYTQNFIQNADWRDLNRRISVALDADIKLLFFEDYIKNPHAHLVTFTKCDFQDITIEQQTNLRSSMTGDAVNTVVAIAPFVSGQMEYRKTVAAIEQALPQSEFRKKFDPWTIDEKAILKDRYTDFKSDLLQRCDLNELLMVC</sequence>
<comment type="caution">
    <text evidence="1">The sequence shown here is derived from an EMBL/GenBank/DDBJ whole genome shotgun (WGS) entry which is preliminary data.</text>
</comment>
<name>A0ABX2IPG9_9RHOB</name>
<evidence type="ECO:0000313" key="2">
    <source>
        <dbReference type="Proteomes" id="UP000777935"/>
    </source>
</evidence>
<keyword evidence="2" id="KW-1185">Reference proteome</keyword>
<accession>A0ABX2IPG9</accession>
<organism evidence="1 2">
    <name type="scientific">Parasulfitobacter algicola</name>
    <dbReference type="NCBI Taxonomy" id="2614809"/>
    <lineage>
        <taxon>Bacteria</taxon>
        <taxon>Pseudomonadati</taxon>
        <taxon>Pseudomonadota</taxon>
        <taxon>Alphaproteobacteria</taxon>
        <taxon>Rhodobacterales</taxon>
        <taxon>Roseobacteraceae</taxon>
        <taxon>Parasulfitobacter</taxon>
    </lineage>
</organism>
<dbReference type="EMBL" id="JABUFE010000003">
    <property type="protein sequence ID" value="NSX54782.1"/>
    <property type="molecule type" value="Genomic_DNA"/>
</dbReference>